<dbReference type="PANTHER" id="PTHR42879">
    <property type="entry name" value="3-OXOACYL-(ACYL-CARRIER-PROTEIN) REDUCTASE"/>
    <property type="match status" value="1"/>
</dbReference>
<protein>
    <submittedName>
        <fullName evidence="2">3-oxoacyl-[acyl-carrier protein] reductase</fullName>
        <ecNumber evidence="2">1.1.1.100</ecNumber>
    </submittedName>
</protein>
<reference evidence="2 3" key="1">
    <citation type="journal article" date="2014" name="Front. Genet.">
        <title>Genome and metabolic network of "Candidatus Phaeomarinobacter ectocarpi" Ec32, a new candidate genus of Alphaproteobacteria frequently associated with brown algae.</title>
        <authorList>
            <person name="Dittami S.M."/>
            <person name="Barbeyron T."/>
            <person name="Boyen C."/>
            <person name="Cambefort J."/>
            <person name="Collet G."/>
            <person name="Delage L."/>
            <person name="Gobet A."/>
            <person name="Groisillier A."/>
            <person name="Leblanc C."/>
            <person name="Michel G."/>
            <person name="Scornet D."/>
            <person name="Siegel A."/>
            <person name="Tapia J.E."/>
            <person name="Tonon T."/>
        </authorList>
    </citation>
    <scope>NUCLEOTIDE SEQUENCE [LARGE SCALE GENOMIC DNA]</scope>
    <source>
        <strain evidence="2 3">Ec32</strain>
    </source>
</reference>
<dbReference type="KEGG" id="pect:BN1012_Phect3080"/>
<dbReference type="OrthoDB" id="8665216at2"/>
<comment type="similarity">
    <text evidence="1">Belongs to the short-chain dehydrogenases/reductases (SDR) family.</text>
</comment>
<name>X5MF21_9HYPH</name>
<keyword evidence="2" id="KW-0560">Oxidoreductase</keyword>
<dbReference type="HOGENOM" id="CLU_010194_1_2_5"/>
<dbReference type="EMBL" id="HG966617">
    <property type="protein sequence ID" value="CDO61292.1"/>
    <property type="molecule type" value="Genomic_DNA"/>
</dbReference>
<organism evidence="2 3">
    <name type="scientific">Candidatus Phaeomarinibacter ectocarpi</name>
    <dbReference type="NCBI Taxonomy" id="1458461"/>
    <lineage>
        <taxon>Bacteria</taxon>
        <taxon>Pseudomonadati</taxon>
        <taxon>Pseudomonadota</taxon>
        <taxon>Alphaproteobacteria</taxon>
        <taxon>Hyphomicrobiales</taxon>
        <taxon>Parvibaculaceae</taxon>
        <taxon>Candidatus Phaeomarinibacter</taxon>
    </lineage>
</organism>
<proteinExistence type="inferred from homology"/>
<evidence type="ECO:0000256" key="1">
    <source>
        <dbReference type="ARBA" id="ARBA00006484"/>
    </source>
</evidence>
<dbReference type="Proteomes" id="UP000032160">
    <property type="component" value="Chromosome I"/>
</dbReference>
<accession>X5MF21</accession>
<dbReference type="PANTHER" id="PTHR42879:SF2">
    <property type="entry name" value="3-OXOACYL-[ACYL-CARRIER-PROTEIN] REDUCTASE FABG"/>
    <property type="match status" value="1"/>
</dbReference>
<dbReference type="EC" id="1.1.1.100" evidence="2"/>
<dbReference type="AlphaFoldDB" id="X5MF21"/>
<dbReference type="PRINTS" id="PR00081">
    <property type="entry name" value="GDHRDH"/>
</dbReference>
<dbReference type="SUPFAM" id="SSF51735">
    <property type="entry name" value="NAD(P)-binding Rossmann-fold domains"/>
    <property type="match status" value="1"/>
</dbReference>
<keyword evidence="3" id="KW-1185">Reference proteome</keyword>
<dbReference type="GO" id="GO:0004316">
    <property type="term" value="F:3-oxoacyl-[acyl-carrier-protein] reductase (NADPH) activity"/>
    <property type="evidence" value="ECO:0007669"/>
    <property type="project" value="UniProtKB-EC"/>
</dbReference>
<evidence type="ECO:0000313" key="3">
    <source>
        <dbReference type="Proteomes" id="UP000032160"/>
    </source>
</evidence>
<dbReference type="InterPro" id="IPR036291">
    <property type="entry name" value="NAD(P)-bd_dom_sf"/>
</dbReference>
<evidence type="ECO:0000313" key="2">
    <source>
        <dbReference type="EMBL" id="CDO61292.1"/>
    </source>
</evidence>
<dbReference type="RefSeq" id="WP_052534782.1">
    <property type="nucleotide sequence ID" value="NZ_HG966617.1"/>
</dbReference>
<dbReference type="InterPro" id="IPR002347">
    <property type="entry name" value="SDR_fam"/>
</dbReference>
<dbReference type="Pfam" id="PF13561">
    <property type="entry name" value="adh_short_C2"/>
    <property type="match status" value="1"/>
</dbReference>
<sequence>MTDKRIAILTDATHFVGDAIATRLSTDGYQVFAVDPAFSDAGKRTAFESLGDGVVALTHTSAGDVIEHVMSEAGHIDLLASNDAYPAIRAPLTDITSDALRDTLEALVVKPFDFASHVAGHMKARKQGKIVFLTSAAPLNGLPNYAMYCAARGAMNAAVKALAKELGPSNVQVNAIAPNFVANPDYFPPELMADPDKAPKILKNIPLGRLGKPEEVAAMVAQLASEDGGFFTGQVIAASGGWA</sequence>
<dbReference type="STRING" id="1458461.BN1012_Phect3080"/>
<gene>
    <name evidence="2" type="ORF">BN1012_Phect3080</name>
</gene>
<dbReference type="Gene3D" id="3.40.50.720">
    <property type="entry name" value="NAD(P)-binding Rossmann-like Domain"/>
    <property type="match status" value="1"/>
</dbReference>
<dbReference type="InterPro" id="IPR050259">
    <property type="entry name" value="SDR"/>
</dbReference>